<evidence type="ECO:0000256" key="1">
    <source>
        <dbReference type="ARBA" id="ARBA00004604"/>
    </source>
</evidence>
<dbReference type="Gramene" id="TraesCS3D03G0584500.1">
    <property type="protein sequence ID" value="TraesCS3D03G0584500.1.CDS"/>
    <property type="gene ID" value="TraesCS3D03G0584500"/>
</dbReference>
<keyword evidence="5 8" id="KW-0694">RNA-binding</keyword>
<evidence type="ECO:0000313" key="12">
    <source>
        <dbReference type="EnsemblPlants" id="TraesCS3D02G248900.1"/>
    </source>
</evidence>
<dbReference type="Gramene" id="TraesCAD_scaffold_014511_01G000200.1">
    <property type="protein sequence ID" value="TraesCAD_scaffold_014511_01G000200.1"/>
    <property type="gene ID" value="TraesCAD_scaffold_014511_01G000200"/>
</dbReference>
<dbReference type="InterPro" id="IPR041174">
    <property type="entry name" value="KRR1-like_KH1"/>
</dbReference>
<feature type="domain" description="KRR1 small subunit processome component second KH" evidence="11">
    <location>
        <begin position="140"/>
        <end position="218"/>
    </location>
</feature>
<dbReference type="InterPro" id="IPR024166">
    <property type="entry name" value="rRNA_assembly_KRR1"/>
</dbReference>
<evidence type="ECO:0000256" key="5">
    <source>
        <dbReference type="ARBA" id="ARBA00022884"/>
    </source>
</evidence>
<reference evidence="12" key="2">
    <citation type="submission" date="2018-10" db="UniProtKB">
        <authorList>
            <consortium name="EnsemblPlants"/>
        </authorList>
    </citation>
    <scope>IDENTIFICATION</scope>
</reference>
<dbReference type="PANTHER" id="PTHR12581">
    <property type="entry name" value="HIV-1 REV BINDING PROTEIN 2, 3"/>
    <property type="match status" value="1"/>
</dbReference>
<organism evidence="12">
    <name type="scientific">Triticum aestivum</name>
    <name type="common">Wheat</name>
    <dbReference type="NCBI Taxonomy" id="4565"/>
    <lineage>
        <taxon>Eukaryota</taxon>
        <taxon>Viridiplantae</taxon>
        <taxon>Streptophyta</taxon>
        <taxon>Embryophyta</taxon>
        <taxon>Tracheophyta</taxon>
        <taxon>Spermatophyta</taxon>
        <taxon>Magnoliopsida</taxon>
        <taxon>Liliopsida</taxon>
        <taxon>Poales</taxon>
        <taxon>Poaceae</taxon>
        <taxon>BOP clade</taxon>
        <taxon>Pooideae</taxon>
        <taxon>Triticodae</taxon>
        <taxon>Triticeae</taxon>
        <taxon>Triticinae</taxon>
        <taxon>Triticum</taxon>
    </lineage>
</organism>
<dbReference type="Gramene" id="TraesJUL3D03G01919670.2">
    <property type="protein sequence ID" value="TraesJUL3D03G01919670.2"/>
    <property type="gene ID" value="TraesJUL3D03G01919670"/>
</dbReference>
<dbReference type="Gramene" id="TraesROB_scaffold_065734_01G000200.1">
    <property type="protein sequence ID" value="TraesROB_scaffold_065734_01G000200.1"/>
    <property type="gene ID" value="TraesROB_scaffold_065734_01G000200"/>
</dbReference>
<dbReference type="Gramene" id="TraesWEE_scaffold_011675_01G000200.1">
    <property type="protein sequence ID" value="TraesWEE_scaffold_011675_01G000200.1"/>
    <property type="gene ID" value="TraesWEE_scaffold_011675_01G000200"/>
</dbReference>
<evidence type="ECO:0000256" key="4">
    <source>
        <dbReference type="ARBA" id="ARBA00022552"/>
    </source>
</evidence>
<protein>
    <recommendedName>
        <fullName evidence="8">KRR1 small subunit processome component</fullName>
    </recommendedName>
    <alternativeName>
        <fullName evidence="8">KRR-R motif-containing protein 1</fullName>
    </alternativeName>
</protein>
<dbReference type="PANTHER" id="PTHR12581:SF0">
    <property type="entry name" value="KRR1 SMALL SUBUNIT PROCESSOME COMPONENT HOMOLOG"/>
    <property type="match status" value="1"/>
</dbReference>
<dbReference type="FunFam" id="3.30.1370.10:FF:000014">
    <property type="entry name" value="KRR1 small subunit processome component"/>
    <property type="match status" value="1"/>
</dbReference>
<evidence type="ECO:0000256" key="6">
    <source>
        <dbReference type="ARBA" id="ARBA00023242"/>
    </source>
</evidence>
<evidence type="ECO:0000313" key="13">
    <source>
        <dbReference type="Proteomes" id="UP000019116"/>
    </source>
</evidence>
<evidence type="ECO:0000259" key="10">
    <source>
        <dbReference type="Pfam" id="PF17903"/>
    </source>
</evidence>
<comment type="similarity">
    <text evidence="2 8">Belongs to the KRR1 family.</text>
</comment>
<feature type="domain" description="KRR1 small subunit processome component first KH" evidence="10">
    <location>
        <begin position="58"/>
        <end position="138"/>
    </location>
</feature>
<dbReference type="CDD" id="cd22393">
    <property type="entry name" value="KH-I_KRR1_rpt1"/>
    <property type="match status" value="1"/>
</dbReference>
<evidence type="ECO:0000256" key="9">
    <source>
        <dbReference type="SAM" id="MobiDB-lite"/>
    </source>
</evidence>
<evidence type="ECO:0000256" key="3">
    <source>
        <dbReference type="ARBA" id="ARBA00022517"/>
    </source>
</evidence>
<evidence type="ECO:0000256" key="8">
    <source>
        <dbReference type="PIRNR" id="PIRNR006515"/>
    </source>
</evidence>
<feature type="compositionally biased region" description="Basic residues" evidence="9">
    <location>
        <begin position="366"/>
        <end position="375"/>
    </location>
</feature>
<dbReference type="Gramene" id="TraesCS3D02G248900.1">
    <property type="protein sequence ID" value="TraesCS3D02G248900.1"/>
    <property type="gene ID" value="TraesCS3D02G248900"/>
</dbReference>
<feature type="compositionally biased region" description="Basic residues" evidence="9">
    <location>
        <begin position="235"/>
        <end position="244"/>
    </location>
</feature>
<evidence type="ECO:0000256" key="7">
    <source>
        <dbReference type="ARBA" id="ARBA00023274"/>
    </source>
</evidence>
<proteinExistence type="inferred from homology"/>
<feature type="compositionally biased region" description="Low complexity" evidence="9">
    <location>
        <begin position="1"/>
        <end position="11"/>
    </location>
</feature>
<dbReference type="GO" id="GO:0003723">
    <property type="term" value="F:RNA binding"/>
    <property type="evidence" value="ECO:0007669"/>
    <property type="project" value="UniProtKB-KW"/>
</dbReference>
<keyword evidence="7 8" id="KW-0687">Ribonucleoprotein</keyword>
<name>A0A3B6GX95_WHEAT</name>
<dbReference type="GO" id="GO:0006364">
    <property type="term" value="P:rRNA processing"/>
    <property type="evidence" value="ECO:0007669"/>
    <property type="project" value="UniProtKB-KW"/>
</dbReference>
<feature type="region of interest" description="Disordered" evidence="9">
    <location>
        <begin position="235"/>
        <end position="263"/>
    </location>
</feature>
<feature type="region of interest" description="Disordered" evidence="9">
    <location>
        <begin position="1"/>
        <end position="37"/>
    </location>
</feature>
<feature type="region of interest" description="Disordered" evidence="9">
    <location>
        <begin position="279"/>
        <end position="375"/>
    </location>
</feature>
<dbReference type="SMR" id="A0A3B6GX95"/>
<dbReference type="InterPro" id="IPR048549">
    <property type="entry name" value="KRR1-like_KH2_euk"/>
</dbReference>
<comment type="function">
    <text evidence="8">Required for 40S ribosome biogenesis. Involved in nucleolar processing of pre-18S ribosomal RNA and ribosome assembly.</text>
</comment>
<keyword evidence="4 8" id="KW-0698">rRNA processing</keyword>
<dbReference type="Gene3D" id="3.30.1370.10">
    <property type="entry name" value="K Homology domain, type 1"/>
    <property type="match status" value="2"/>
</dbReference>
<dbReference type="GO" id="GO:1990904">
    <property type="term" value="C:ribonucleoprotein complex"/>
    <property type="evidence" value="ECO:0007669"/>
    <property type="project" value="UniProtKB-KW"/>
</dbReference>
<dbReference type="EnsemblPlants" id="TraesCS3D02G248900.1">
    <property type="protein sequence ID" value="TraesCS3D02G248900.1"/>
    <property type="gene ID" value="TraesCS3D02G248900"/>
</dbReference>
<feature type="compositionally biased region" description="Basic and acidic residues" evidence="9">
    <location>
        <begin position="279"/>
        <end position="299"/>
    </location>
</feature>
<sequence>MASADEANAAAEGTEGKNWQRKGKHKKEKPWDDDPNIDRWTVEKFDPSWNEGGLLEVSSFSTLFPQYREKYLQETWPIVKGALKEFGVSCELNLVEGSMTVSTTRKTRDPYIILKARDLIKLLSRSVPAPQAIKVLNDEMNCDIVKIGSIIRNKERFVKRRERLLGPNLSTLKGNTVAAMGSFKGLKQVRKIVEDCIKNIKHPVYHIKELLIKRELAKNPALATESWDRFLPNFKKKNVKQKKPNTKEKKQYTPFPPPQQPSKIDLELESGEYFMSDKKKSAKKWQEKLDKQSEKSEEKKRKREAAFVPPKENTAGLSESAKSTNDNEIADITKSLKKKAKKFRNSEAEENVKIESYVASNEESRSKKKRRSSSK</sequence>
<dbReference type="Pfam" id="PF21800">
    <property type="entry name" value="KH_KRR1_2nd"/>
    <property type="match status" value="1"/>
</dbReference>
<keyword evidence="13" id="KW-1185">Reference proteome</keyword>
<reference evidence="12" key="1">
    <citation type="submission" date="2018-08" db="EMBL/GenBank/DDBJ databases">
        <authorList>
            <person name="Rossello M."/>
        </authorList>
    </citation>
    <scope>NUCLEOTIDE SEQUENCE [LARGE SCALE GENOMIC DNA]</scope>
    <source>
        <strain evidence="12">cv. Chinese Spring</strain>
    </source>
</reference>
<evidence type="ECO:0000259" key="11">
    <source>
        <dbReference type="Pfam" id="PF21800"/>
    </source>
</evidence>
<comment type="subunit">
    <text evidence="8">Component of the ribosomal small subunit (SSU) processome.</text>
</comment>
<dbReference type="Proteomes" id="UP000019116">
    <property type="component" value="Chromosome 3D"/>
</dbReference>
<feature type="compositionally biased region" description="Polar residues" evidence="9">
    <location>
        <begin position="315"/>
        <end position="327"/>
    </location>
</feature>
<evidence type="ECO:0000256" key="2">
    <source>
        <dbReference type="ARBA" id="ARBA00009344"/>
    </source>
</evidence>
<dbReference type="InterPro" id="IPR036612">
    <property type="entry name" value="KH_dom_type_1_sf"/>
</dbReference>
<keyword evidence="6 8" id="KW-0539">Nucleus</keyword>
<dbReference type="InterPro" id="IPR048548">
    <property type="entry name" value="KRR1-like_KH2"/>
</dbReference>
<feature type="compositionally biased region" description="Basic residues" evidence="9">
    <location>
        <begin position="19"/>
        <end position="28"/>
    </location>
</feature>
<dbReference type="GO" id="GO:0005730">
    <property type="term" value="C:nucleolus"/>
    <property type="evidence" value="ECO:0007669"/>
    <property type="project" value="UniProtKB-SubCell"/>
</dbReference>
<keyword evidence="3 8" id="KW-0690">Ribosome biogenesis</keyword>
<comment type="subcellular location">
    <subcellularLocation>
        <location evidence="1 8">Nucleus</location>
        <location evidence="1 8">Nucleolus</location>
    </subcellularLocation>
</comment>
<gene>
    <name evidence="12" type="primary">LOC123078815</name>
</gene>
<dbReference type="Gramene" id="TraesCLE_scaffold_092673_01G000200.1">
    <property type="protein sequence ID" value="TraesCLE_scaffold_092673_01G000200.1"/>
    <property type="gene ID" value="TraesCLE_scaffold_092673_01G000200"/>
</dbReference>
<dbReference type="AlphaFoldDB" id="A0A3B6GX95"/>
<feature type="compositionally biased region" description="Basic and acidic residues" evidence="9">
    <location>
        <begin position="344"/>
        <end position="353"/>
    </location>
</feature>
<dbReference type="InterPro" id="IPR048550">
    <property type="entry name" value="KRR1-like_KH1_euk"/>
</dbReference>
<accession>A0A3B6GX95</accession>
<dbReference type="PIRSF" id="PIRSF006515">
    <property type="entry name" value="KRR1"/>
    <property type="match status" value="1"/>
</dbReference>
<dbReference type="Pfam" id="PF17903">
    <property type="entry name" value="KH_KRR1_1st"/>
    <property type="match status" value="1"/>
</dbReference>
<dbReference type="CDD" id="cd22394">
    <property type="entry name" value="KH-I_KRR1_rpt2"/>
    <property type="match status" value="1"/>
</dbReference>